<feature type="region of interest" description="Disordered" evidence="1">
    <location>
        <begin position="1"/>
        <end position="43"/>
    </location>
</feature>
<name>A0A6J4RL53_9ACTN</name>
<sequence>CSSRSPLARLSRTSSPAPAPAWTRPGSERAPSRSSPPETPTEG</sequence>
<feature type="non-terminal residue" evidence="2">
    <location>
        <position position="1"/>
    </location>
</feature>
<feature type="non-terminal residue" evidence="2">
    <location>
        <position position="43"/>
    </location>
</feature>
<accession>A0A6J4RL53</accession>
<reference evidence="2" key="1">
    <citation type="submission" date="2020-02" db="EMBL/GenBank/DDBJ databases">
        <authorList>
            <person name="Meier V. D."/>
        </authorList>
    </citation>
    <scope>NUCLEOTIDE SEQUENCE</scope>
    <source>
        <strain evidence="2">AVDCRST_MAG53</strain>
    </source>
</reference>
<feature type="compositionally biased region" description="Low complexity" evidence="1">
    <location>
        <begin position="32"/>
        <end position="43"/>
    </location>
</feature>
<dbReference type="AlphaFoldDB" id="A0A6J4RL53"/>
<protein>
    <submittedName>
        <fullName evidence="2">Uncharacterized protein</fullName>
    </submittedName>
</protein>
<evidence type="ECO:0000256" key="1">
    <source>
        <dbReference type="SAM" id="MobiDB-lite"/>
    </source>
</evidence>
<feature type="compositionally biased region" description="Polar residues" evidence="1">
    <location>
        <begin position="1"/>
        <end position="16"/>
    </location>
</feature>
<organism evidence="2">
    <name type="scientific">uncultured Solirubrobacteraceae bacterium</name>
    <dbReference type="NCBI Taxonomy" id="1162706"/>
    <lineage>
        <taxon>Bacteria</taxon>
        <taxon>Bacillati</taxon>
        <taxon>Actinomycetota</taxon>
        <taxon>Thermoleophilia</taxon>
        <taxon>Solirubrobacterales</taxon>
        <taxon>Solirubrobacteraceae</taxon>
        <taxon>environmental samples</taxon>
    </lineage>
</organism>
<proteinExistence type="predicted"/>
<dbReference type="EMBL" id="CADCVR010000006">
    <property type="protein sequence ID" value="CAA9473927.1"/>
    <property type="molecule type" value="Genomic_DNA"/>
</dbReference>
<gene>
    <name evidence="2" type="ORF">AVDCRST_MAG53-73</name>
</gene>
<evidence type="ECO:0000313" key="2">
    <source>
        <dbReference type="EMBL" id="CAA9473927.1"/>
    </source>
</evidence>